<organism evidence="1 2">
    <name type="scientific">Fusarium decemcellulare</name>
    <dbReference type="NCBI Taxonomy" id="57161"/>
    <lineage>
        <taxon>Eukaryota</taxon>
        <taxon>Fungi</taxon>
        <taxon>Dikarya</taxon>
        <taxon>Ascomycota</taxon>
        <taxon>Pezizomycotina</taxon>
        <taxon>Sordariomycetes</taxon>
        <taxon>Hypocreomycetidae</taxon>
        <taxon>Hypocreales</taxon>
        <taxon>Nectriaceae</taxon>
        <taxon>Fusarium</taxon>
        <taxon>Fusarium decemcellulare species complex</taxon>
    </lineage>
</organism>
<accession>A0ACC1SHF2</accession>
<proteinExistence type="predicted"/>
<dbReference type="EMBL" id="JANRMS010000446">
    <property type="protein sequence ID" value="KAJ3539706.1"/>
    <property type="molecule type" value="Genomic_DNA"/>
</dbReference>
<name>A0ACC1SHF2_9HYPO</name>
<reference evidence="1" key="1">
    <citation type="submission" date="2022-08" db="EMBL/GenBank/DDBJ databases">
        <title>Genome Sequence of Fusarium decemcellulare.</title>
        <authorList>
            <person name="Buettner E."/>
        </authorList>
    </citation>
    <scope>NUCLEOTIDE SEQUENCE</scope>
    <source>
        <strain evidence="1">Babe19</strain>
    </source>
</reference>
<comment type="caution">
    <text evidence="1">The sequence shown here is derived from an EMBL/GenBank/DDBJ whole genome shotgun (WGS) entry which is preliminary data.</text>
</comment>
<sequence length="461" mass="49173">MKFFSIALLAMASLAVASPAPEADADVVNLSDLTELIKTGEAKVVLENVAAEDCQLWQAVEVLAGAWTMAANLDAEADAVTTHVARDRIAQRAVLTPTHTSFWPTPMAGIPSHQVAIVGMDDGTLGISENVPLPELEDDMILVRNAAVALNPIDGKMVGNLASAGAIAGMDYTGTVVAMGPKVKTASDIGLGDRVCGAVQGMHSLTPNVGAFAQFVGATDVVTLKVPSYMSTQDAATLGSGIGTIGLALFRSMDVPGYPDSPAREKIPVLVYGGSTATGTLAIQLLKLSGLSPIATCSPHNFDLVKSFGAEAVFDYRLDTCTDDIRKHTRNSLKYVLDCISEPETMQFCYKCIGRSGGKYTALEPFPQFLHTRPTVKPDWVLGPTLLGKRIGWGPPFERDGDPDVREFGIKWFATTQRLLDEGKLRTHPVRLMEGGFGGVLDGLEILRKKQVSGQKLVYIL</sequence>
<dbReference type="Proteomes" id="UP001148629">
    <property type="component" value="Unassembled WGS sequence"/>
</dbReference>
<keyword evidence="2" id="KW-1185">Reference proteome</keyword>
<evidence type="ECO:0000313" key="1">
    <source>
        <dbReference type="EMBL" id="KAJ3539706.1"/>
    </source>
</evidence>
<gene>
    <name evidence="1" type="ORF">NM208_g5380</name>
</gene>
<evidence type="ECO:0000313" key="2">
    <source>
        <dbReference type="Proteomes" id="UP001148629"/>
    </source>
</evidence>
<protein>
    <submittedName>
        <fullName evidence="1">Uncharacterized protein</fullName>
    </submittedName>
</protein>